<dbReference type="Proteomes" id="UP000765509">
    <property type="component" value="Unassembled WGS sequence"/>
</dbReference>
<reference evidence="1" key="1">
    <citation type="submission" date="2021-03" db="EMBL/GenBank/DDBJ databases">
        <title>Draft genome sequence of rust myrtle Austropuccinia psidii MF-1, a brazilian biotype.</title>
        <authorList>
            <person name="Quecine M.C."/>
            <person name="Pachon D.M.R."/>
            <person name="Bonatelli M.L."/>
            <person name="Correr F.H."/>
            <person name="Franceschini L.M."/>
            <person name="Leite T.F."/>
            <person name="Margarido G.R.A."/>
            <person name="Almeida C.A."/>
            <person name="Ferrarezi J.A."/>
            <person name="Labate C.A."/>
        </authorList>
    </citation>
    <scope>NUCLEOTIDE SEQUENCE</scope>
    <source>
        <strain evidence="1">MF-1</strain>
    </source>
</reference>
<evidence type="ECO:0000313" key="2">
    <source>
        <dbReference type="Proteomes" id="UP000765509"/>
    </source>
</evidence>
<comment type="caution">
    <text evidence="1">The sequence shown here is derived from an EMBL/GenBank/DDBJ whole genome shotgun (WGS) entry which is preliminary data.</text>
</comment>
<keyword evidence="2" id="KW-1185">Reference proteome</keyword>
<gene>
    <name evidence="1" type="ORF">O181_031716</name>
</gene>
<dbReference type="AlphaFoldDB" id="A0A9Q3CVE6"/>
<evidence type="ECO:0000313" key="1">
    <source>
        <dbReference type="EMBL" id="MBW0492001.1"/>
    </source>
</evidence>
<protein>
    <submittedName>
        <fullName evidence="1">Uncharacterized protein</fullName>
    </submittedName>
</protein>
<proteinExistence type="predicted"/>
<sequence length="213" mass="24388">MLRWQIVLQEYRGNTTIVHKAGNIHKNADGLSRWALPNKINNPAHVPENAEHQTPIEEIEITDLGIELFGEFKDSDGFTKDWCTLIQELELAYKTFIHFSTGKTPEMLEKGWNHYLQANTLKKDLVDIHPAASSFKFLLDKVRHNSSKSMTDDFEYSTKKLDKSHKSPEFKVGDFIPALNLIFNNTQGPKKLKYSFAGPFIIKYLHGKSAIQV</sequence>
<accession>A0A9Q3CVE6</accession>
<dbReference type="EMBL" id="AVOT02011369">
    <property type="protein sequence ID" value="MBW0492001.1"/>
    <property type="molecule type" value="Genomic_DNA"/>
</dbReference>
<name>A0A9Q3CVE6_9BASI</name>
<organism evidence="1 2">
    <name type="scientific">Austropuccinia psidii MF-1</name>
    <dbReference type="NCBI Taxonomy" id="1389203"/>
    <lineage>
        <taxon>Eukaryota</taxon>
        <taxon>Fungi</taxon>
        <taxon>Dikarya</taxon>
        <taxon>Basidiomycota</taxon>
        <taxon>Pucciniomycotina</taxon>
        <taxon>Pucciniomycetes</taxon>
        <taxon>Pucciniales</taxon>
        <taxon>Sphaerophragmiaceae</taxon>
        <taxon>Austropuccinia</taxon>
    </lineage>
</organism>